<evidence type="ECO:0000313" key="2">
    <source>
        <dbReference type="EMBL" id="KZD03011.1"/>
    </source>
</evidence>
<dbReference type="RefSeq" id="WP_063093835.1">
    <property type="nucleotide sequence ID" value="NZ_DFMA01000002.1"/>
</dbReference>
<comment type="caution">
    <text evidence="2">The sequence shown here is derived from an EMBL/GenBank/DDBJ whole genome shotgun (WGS) entry which is preliminary data.</text>
</comment>
<dbReference type="EMBL" id="LPXL01000030">
    <property type="protein sequence ID" value="KZD03011.1"/>
    <property type="molecule type" value="Genomic_DNA"/>
</dbReference>
<protein>
    <recommendedName>
        <fullName evidence="1">DUF1835 domain-containing protein</fullName>
    </recommendedName>
</protein>
<reference evidence="2 3" key="1">
    <citation type="submission" date="2015-12" db="EMBL/GenBank/DDBJ databases">
        <title>Genome sequence of Thalassospira xiamenensis MCCC 1A03005.</title>
        <authorList>
            <person name="Lu L."/>
            <person name="Lai Q."/>
            <person name="Shao Z."/>
            <person name="Qian P."/>
        </authorList>
    </citation>
    <scope>NUCLEOTIDE SEQUENCE [LARGE SCALE GENOMIC DNA]</scope>
    <source>
        <strain evidence="2 3">MCCC 1A03005</strain>
    </source>
</reference>
<evidence type="ECO:0000313" key="3">
    <source>
        <dbReference type="Proteomes" id="UP000076167"/>
    </source>
</evidence>
<name>A0ABR5Y0N5_9PROT</name>
<sequence length="415" mass="46455">MSASRTSKSGIFDGRLNLEQQRKRAKELLKSARAQQGDAQTRISIHLPGKSIEDLQLADSQIVIARENGFASWPKLKSHIDRITEHQRQIASGHLPKLDTVQTLHLRCGSDISHCLKLAGFVGAFMEFSDPFCQGPVPDVPLPDFIETRARFIASSYRIDFPDAFSRLQREYAGLATLGDYDHVVLWFEHDSYDQLILAFLLDFIANLRPQTRLDLICVDRVPGVERFIGLGQLSPELLIWCWENARAPVSDAMLAFGQTVWPAIRASKPDALRAIIDNGQSPIPCMIAALDRHLCELPDPGNGLGLTQELTLQILDDFGPLPAGKVFGHLMLSYEPLPFLGDLMFREILADMKQTSSPLFDFADNQPHTPWPEQILSLTETGHEVLSGTRNFMELYTGERWVGGIRILSVCSLR</sequence>
<feature type="domain" description="DUF1835" evidence="1">
    <location>
        <begin position="104"/>
        <end position="205"/>
    </location>
</feature>
<proteinExistence type="predicted"/>
<accession>A0ABR5Y0N5</accession>
<dbReference type="Proteomes" id="UP000076167">
    <property type="component" value="Unassembled WGS sequence"/>
</dbReference>
<keyword evidence="3" id="KW-1185">Reference proteome</keyword>
<organism evidence="2 3">
    <name type="scientific">Thalassospira xiamenensis</name>
    <dbReference type="NCBI Taxonomy" id="220697"/>
    <lineage>
        <taxon>Bacteria</taxon>
        <taxon>Pseudomonadati</taxon>
        <taxon>Pseudomonadota</taxon>
        <taxon>Alphaproteobacteria</taxon>
        <taxon>Rhodospirillales</taxon>
        <taxon>Thalassospiraceae</taxon>
        <taxon>Thalassospira</taxon>
    </lineage>
</organism>
<evidence type="ECO:0000259" key="1">
    <source>
        <dbReference type="Pfam" id="PF08874"/>
    </source>
</evidence>
<dbReference type="InterPro" id="IPR014973">
    <property type="entry name" value="DUF1835"/>
</dbReference>
<dbReference type="Pfam" id="PF08874">
    <property type="entry name" value="DUF1835"/>
    <property type="match status" value="1"/>
</dbReference>
<gene>
    <name evidence="2" type="ORF">AUP40_19190</name>
</gene>